<dbReference type="EnsemblMetazoa" id="AMEM011744-RA">
    <property type="protein sequence ID" value="AMEM011744-PA"/>
    <property type="gene ID" value="AMEM011744"/>
</dbReference>
<keyword evidence="1" id="KW-0472">Membrane</keyword>
<sequence>MFHYDALPPPGYRVAIIYLDLDIFSGAARDSRQWQTIIDSRKSWSSGIERRLMLSVGQRPALVVVVVVLVVSYTLIETLLMKLFLPGFGLRGGMGFDWANPDNKDHVAPLSNRTDDDGDGLAVPGCTFAALC</sequence>
<dbReference type="AlphaFoldDB" id="A0A182VAP9"/>
<dbReference type="VEuPathDB" id="VectorBase:AMEM011744"/>
<dbReference type="Proteomes" id="UP000075903">
    <property type="component" value="Unassembled WGS sequence"/>
</dbReference>
<accession>A0A182VAP9</accession>
<keyword evidence="1" id="KW-1133">Transmembrane helix</keyword>
<reference evidence="2" key="1">
    <citation type="submission" date="2020-05" db="UniProtKB">
        <authorList>
            <consortium name="EnsemblMetazoa"/>
        </authorList>
    </citation>
    <scope>IDENTIFICATION</scope>
    <source>
        <strain evidence="2">MAF</strain>
    </source>
</reference>
<keyword evidence="3" id="KW-1185">Reference proteome</keyword>
<proteinExistence type="predicted"/>
<feature type="transmembrane region" description="Helical" evidence="1">
    <location>
        <begin position="61"/>
        <end position="85"/>
    </location>
</feature>
<evidence type="ECO:0000313" key="3">
    <source>
        <dbReference type="Proteomes" id="UP000075903"/>
    </source>
</evidence>
<organism evidence="2 3">
    <name type="scientific">Anopheles merus</name>
    <name type="common">Mosquito</name>
    <dbReference type="NCBI Taxonomy" id="30066"/>
    <lineage>
        <taxon>Eukaryota</taxon>
        <taxon>Metazoa</taxon>
        <taxon>Ecdysozoa</taxon>
        <taxon>Arthropoda</taxon>
        <taxon>Hexapoda</taxon>
        <taxon>Insecta</taxon>
        <taxon>Pterygota</taxon>
        <taxon>Neoptera</taxon>
        <taxon>Endopterygota</taxon>
        <taxon>Diptera</taxon>
        <taxon>Nematocera</taxon>
        <taxon>Culicoidea</taxon>
        <taxon>Culicidae</taxon>
        <taxon>Anophelinae</taxon>
        <taxon>Anopheles</taxon>
    </lineage>
</organism>
<keyword evidence="1" id="KW-0812">Transmembrane</keyword>
<name>A0A182VAP9_ANOME</name>
<evidence type="ECO:0000256" key="1">
    <source>
        <dbReference type="SAM" id="Phobius"/>
    </source>
</evidence>
<protein>
    <submittedName>
        <fullName evidence="2">Uncharacterized protein</fullName>
    </submittedName>
</protein>
<evidence type="ECO:0000313" key="2">
    <source>
        <dbReference type="EnsemblMetazoa" id="AMEM011744-PA"/>
    </source>
</evidence>